<comment type="caution">
    <text evidence="1">The sequence shown here is derived from an EMBL/GenBank/DDBJ whole genome shotgun (WGS) entry which is preliminary data.</text>
</comment>
<reference evidence="1 2" key="1">
    <citation type="submission" date="2023-07" db="EMBL/GenBank/DDBJ databases">
        <title>Genomic Encyclopedia of Type Strains, Phase IV (KMG-IV): sequencing the most valuable type-strain genomes for metagenomic binning, comparative biology and taxonomic classification.</title>
        <authorList>
            <person name="Goeker M."/>
        </authorList>
    </citation>
    <scope>NUCLEOTIDE SEQUENCE [LARGE SCALE GENOMIC DNA]</scope>
    <source>
        <strain evidence="1 2">DSM 15049</strain>
    </source>
</reference>
<dbReference type="Proteomes" id="UP001232584">
    <property type="component" value="Unassembled WGS sequence"/>
</dbReference>
<dbReference type="Gene3D" id="3.40.50.2000">
    <property type="entry name" value="Glycogen Phosphorylase B"/>
    <property type="match status" value="1"/>
</dbReference>
<sequence>MNKILIITNADMSLQSGNVILINRRAHELFKKFGISTTCIVLNKYCKKSINHGVEGIEYIVSDKKNLNKYVETYISEKIIFYGTMSYLYVNRVKKILRKLNYKAEILLDIQGALEEIIEYEKGFNLIKNYFKYFLKKEIMKKAINSVDGAFVVTDELGSYCKNFLKLKNKNKFKVYKVRCCINNVLSSEEKIEYRKEIRDYWNIDDDTIVMAFSGYRMSWQNIDKIMNLFKQFDKKIEKVFFAFFCNIDDEFELKVKESFPKGNYELKFLSFDEYFKYLCACDVGFLIRDYNITNEVAFPNKFSDYLNAGLILAMNKALKEPLRVIDEYNLKYIDTDSNIEDCSNIMANRHKNILDYYKTTEKICKNELLYSRQIEKLNIQANHKKVGGI</sequence>
<organism evidence="1 2">
    <name type="scientific">Paraclostridium ghonii</name>
    <dbReference type="NCBI Taxonomy" id="29358"/>
    <lineage>
        <taxon>Bacteria</taxon>
        <taxon>Bacillati</taxon>
        <taxon>Bacillota</taxon>
        <taxon>Clostridia</taxon>
        <taxon>Peptostreptococcales</taxon>
        <taxon>Peptostreptococcaceae</taxon>
        <taxon>Paraclostridium</taxon>
    </lineage>
</organism>
<protein>
    <recommendedName>
        <fullName evidence="3">Glycosyltransferase</fullName>
    </recommendedName>
</protein>
<proteinExistence type="predicted"/>
<gene>
    <name evidence="1" type="ORF">QOZ92_000276</name>
</gene>
<evidence type="ECO:0000313" key="1">
    <source>
        <dbReference type="EMBL" id="MDQ0555166.1"/>
    </source>
</evidence>
<dbReference type="RefSeq" id="WP_307501857.1">
    <property type="nucleotide sequence ID" value="NZ_BAAACE010000026.1"/>
</dbReference>
<dbReference type="SUPFAM" id="SSF53756">
    <property type="entry name" value="UDP-Glycosyltransferase/glycogen phosphorylase"/>
    <property type="match status" value="1"/>
</dbReference>
<evidence type="ECO:0008006" key="3">
    <source>
        <dbReference type="Google" id="ProtNLM"/>
    </source>
</evidence>
<dbReference type="EMBL" id="JAUSWG010000001">
    <property type="protein sequence ID" value="MDQ0555166.1"/>
    <property type="molecule type" value="Genomic_DNA"/>
</dbReference>
<name>A0ABU0MW84_9FIRM</name>
<keyword evidence="2" id="KW-1185">Reference proteome</keyword>
<evidence type="ECO:0000313" key="2">
    <source>
        <dbReference type="Proteomes" id="UP001232584"/>
    </source>
</evidence>
<accession>A0ABU0MW84</accession>